<comment type="similarity">
    <text evidence="1">Belongs to the glycosyltransferase 2 family.</text>
</comment>
<sequence length="393" mass="44838">MLFLQILFWICLFIVFYAYVGYGFIIAFLVAIKKLFTPKSLAGQNYQPTVALIIAAYNEEDFILHKLQNTKELDYPADKLHVIFITDGSTDKTPELVKANSNFELLHSPERKGKAFAMNRAVQFAKADILVFSDANTLLNKECISELVKHYASPKVGGVAGEKKIIKQTDDKASAAGEGLYWKYESALKRLDSSLNTIVGAAGELFSVRRELYEPVQEGTIIEDFVLSLRICMKGYLFKYEPKAFAIETASSSMKEEQKRKVRICAGGFQAMQMLKDLLNIFKYRLLSFQYISHRVLRWAVCPLCLVIMFFANLLIVILSPLLLYKVIMVAQIVFYTLSFIGWQFANRNIKIKSLYVPYYFVFMNAAAFMGFNRFLKGNQSVIWEKAGRQKLA</sequence>
<dbReference type="PANTHER" id="PTHR43630">
    <property type="entry name" value="POLY-BETA-1,6-N-ACETYL-D-GLUCOSAMINE SYNTHASE"/>
    <property type="match status" value="1"/>
</dbReference>
<dbReference type="PANTHER" id="PTHR43630:SF1">
    <property type="entry name" value="POLY-BETA-1,6-N-ACETYL-D-GLUCOSAMINE SYNTHASE"/>
    <property type="match status" value="1"/>
</dbReference>
<dbReference type="Pfam" id="PF00535">
    <property type="entry name" value="Glycos_transf_2"/>
    <property type="match status" value="1"/>
</dbReference>
<name>A0A9E2S7K1_9BACT</name>
<feature type="domain" description="Glycosyltransferase 2-like" evidence="5">
    <location>
        <begin position="52"/>
        <end position="213"/>
    </location>
</feature>
<evidence type="ECO:0000256" key="4">
    <source>
        <dbReference type="SAM" id="Phobius"/>
    </source>
</evidence>
<keyword evidence="4" id="KW-0812">Transmembrane</keyword>
<keyword evidence="4" id="KW-0472">Membrane</keyword>
<dbReference type="Proteomes" id="UP000812270">
    <property type="component" value="Unassembled WGS sequence"/>
</dbReference>
<evidence type="ECO:0000313" key="6">
    <source>
        <dbReference type="EMBL" id="MBV4357072.1"/>
    </source>
</evidence>
<keyword evidence="4" id="KW-1133">Transmembrane helix</keyword>
<keyword evidence="3" id="KW-0808">Transferase</keyword>
<protein>
    <submittedName>
        <fullName evidence="6">Glycosyltransferase family 2 protein</fullName>
    </submittedName>
</protein>
<dbReference type="CDD" id="cd06439">
    <property type="entry name" value="CESA_like_1"/>
    <property type="match status" value="1"/>
</dbReference>
<reference evidence="6" key="1">
    <citation type="submission" date="2021-06" db="EMBL/GenBank/DDBJ databases">
        <authorList>
            <person name="Huq M.A."/>
        </authorList>
    </citation>
    <scope>NUCLEOTIDE SEQUENCE</scope>
    <source>
        <strain evidence="6">MAH-26</strain>
    </source>
</reference>
<keyword evidence="2" id="KW-0328">Glycosyltransferase</keyword>
<evidence type="ECO:0000313" key="7">
    <source>
        <dbReference type="Proteomes" id="UP000812270"/>
    </source>
</evidence>
<comment type="caution">
    <text evidence="6">The sequence shown here is derived from an EMBL/GenBank/DDBJ whole genome shotgun (WGS) entry which is preliminary data.</text>
</comment>
<evidence type="ECO:0000259" key="5">
    <source>
        <dbReference type="Pfam" id="PF00535"/>
    </source>
</evidence>
<dbReference type="GO" id="GO:0016757">
    <property type="term" value="F:glycosyltransferase activity"/>
    <property type="evidence" value="ECO:0007669"/>
    <property type="project" value="UniProtKB-KW"/>
</dbReference>
<dbReference type="EMBL" id="JAHSPG010000003">
    <property type="protein sequence ID" value="MBV4357072.1"/>
    <property type="molecule type" value="Genomic_DNA"/>
</dbReference>
<feature type="transmembrane region" description="Helical" evidence="4">
    <location>
        <begin position="296"/>
        <end position="318"/>
    </location>
</feature>
<evidence type="ECO:0000256" key="3">
    <source>
        <dbReference type="ARBA" id="ARBA00022679"/>
    </source>
</evidence>
<dbReference type="AlphaFoldDB" id="A0A9E2S7K1"/>
<proteinExistence type="inferred from homology"/>
<evidence type="ECO:0000256" key="1">
    <source>
        <dbReference type="ARBA" id="ARBA00006739"/>
    </source>
</evidence>
<feature type="transmembrane region" description="Helical" evidence="4">
    <location>
        <begin position="6"/>
        <end position="32"/>
    </location>
</feature>
<keyword evidence="7" id="KW-1185">Reference proteome</keyword>
<feature type="transmembrane region" description="Helical" evidence="4">
    <location>
        <begin position="355"/>
        <end position="376"/>
    </location>
</feature>
<dbReference type="InterPro" id="IPR001173">
    <property type="entry name" value="Glyco_trans_2-like"/>
</dbReference>
<dbReference type="RefSeq" id="WP_217790691.1">
    <property type="nucleotide sequence ID" value="NZ_JAHSPG010000003.1"/>
</dbReference>
<organism evidence="6 7">
    <name type="scientific">Pinibacter aurantiacus</name>
    <dbReference type="NCBI Taxonomy" id="2851599"/>
    <lineage>
        <taxon>Bacteria</taxon>
        <taxon>Pseudomonadati</taxon>
        <taxon>Bacteroidota</taxon>
        <taxon>Chitinophagia</taxon>
        <taxon>Chitinophagales</taxon>
        <taxon>Chitinophagaceae</taxon>
        <taxon>Pinibacter</taxon>
    </lineage>
</organism>
<feature type="transmembrane region" description="Helical" evidence="4">
    <location>
        <begin position="324"/>
        <end position="343"/>
    </location>
</feature>
<accession>A0A9E2S7K1</accession>
<evidence type="ECO:0000256" key="2">
    <source>
        <dbReference type="ARBA" id="ARBA00022676"/>
    </source>
</evidence>
<gene>
    <name evidence="6" type="ORF">KTO63_07950</name>
</gene>